<name>A0AAW0B1F7_9AGAR</name>
<protein>
    <submittedName>
        <fullName evidence="2">Uncharacterized protein</fullName>
    </submittedName>
</protein>
<proteinExistence type="predicted"/>
<gene>
    <name evidence="2" type="ORF">R3P38DRAFT_1278667</name>
</gene>
<evidence type="ECO:0000313" key="3">
    <source>
        <dbReference type="Proteomes" id="UP001362999"/>
    </source>
</evidence>
<feature type="region of interest" description="Disordered" evidence="1">
    <location>
        <begin position="199"/>
        <end position="243"/>
    </location>
</feature>
<feature type="compositionally biased region" description="Polar residues" evidence="1">
    <location>
        <begin position="211"/>
        <end position="220"/>
    </location>
</feature>
<evidence type="ECO:0000313" key="2">
    <source>
        <dbReference type="EMBL" id="KAK7018915.1"/>
    </source>
</evidence>
<dbReference type="AlphaFoldDB" id="A0AAW0B1F7"/>
<comment type="caution">
    <text evidence="2">The sequence shown here is derived from an EMBL/GenBank/DDBJ whole genome shotgun (WGS) entry which is preliminary data.</text>
</comment>
<sequence>MDLDSELRNLSESHPLSEEVSSLRALVVRFQTESHAASINLQRHALTSTTHATRVVELEAENKLLRDELAILRANPASPSSSSSSSSTFITTAPEDPQTTITQLTLSLRHLSSKLTLTESALSSALLATTQAESLAKEREFRAEQAYALADRANAAREEAWGHAKRLARMLTERQREVDGLEGVVRDYAELVRRLEGRGSISAGGGHARQASASGSTPTLVEQDPEAMPPALSETEKAESTLHPDAETQTLLDSLDLARAELAAAQTLISDLGTELAKAKYEREVARVEDRSAAGMVERYMKFTQQTTTSLHASLAALRTRHAATLATLEATVEKMGERVRRGEGEVRLMFFCFSSLSASR</sequence>
<keyword evidence="3" id="KW-1185">Reference proteome</keyword>
<dbReference type="Proteomes" id="UP001362999">
    <property type="component" value="Unassembled WGS sequence"/>
</dbReference>
<feature type="compositionally biased region" description="Basic and acidic residues" evidence="1">
    <location>
        <begin position="234"/>
        <end position="243"/>
    </location>
</feature>
<dbReference type="EMBL" id="JAWWNJ010000045">
    <property type="protein sequence ID" value="KAK7018915.1"/>
    <property type="molecule type" value="Genomic_DNA"/>
</dbReference>
<evidence type="ECO:0000256" key="1">
    <source>
        <dbReference type="SAM" id="MobiDB-lite"/>
    </source>
</evidence>
<accession>A0AAW0B1F7</accession>
<organism evidence="2 3">
    <name type="scientific">Favolaschia claudopus</name>
    <dbReference type="NCBI Taxonomy" id="2862362"/>
    <lineage>
        <taxon>Eukaryota</taxon>
        <taxon>Fungi</taxon>
        <taxon>Dikarya</taxon>
        <taxon>Basidiomycota</taxon>
        <taxon>Agaricomycotina</taxon>
        <taxon>Agaricomycetes</taxon>
        <taxon>Agaricomycetidae</taxon>
        <taxon>Agaricales</taxon>
        <taxon>Marasmiineae</taxon>
        <taxon>Mycenaceae</taxon>
        <taxon>Favolaschia</taxon>
    </lineage>
</organism>
<reference evidence="2 3" key="1">
    <citation type="journal article" date="2024" name="J Genomics">
        <title>Draft genome sequencing and assembly of Favolaschia claudopus CIRM-BRFM 2984 isolated from oak limbs.</title>
        <authorList>
            <person name="Navarro D."/>
            <person name="Drula E."/>
            <person name="Chaduli D."/>
            <person name="Cazenave R."/>
            <person name="Ahrendt S."/>
            <person name="Wang J."/>
            <person name="Lipzen A."/>
            <person name="Daum C."/>
            <person name="Barry K."/>
            <person name="Grigoriev I.V."/>
            <person name="Favel A."/>
            <person name="Rosso M.N."/>
            <person name="Martin F."/>
        </authorList>
    </citation>
    <scope>NUCLEOTIDE SEQUENCE [LARGE SCALE GENOMIC DNA]</scope>
    <source>
        <strain evidence="2 3">CIRM-BRFM 2984</strain>
    </source>
</reference>